<dbReference type="AlphaFoldDB" id="A0AAV3TX20"/>
<dbReference type="RefSeq" id="WP_345415927.1">
    <property type="nucleotide sequence ID" value="NZ_AP031496.1"/>
</dbReference>
<keyword evidence="3" id="KW-1185">Reference proteome</keyword>
<feature type="transmembrane region" description="Helical" evidence="1">
    <location>
        <begin position="68"/>
        <end position="88"/>
    </location>
</feature>
<organism evidence="2 3">
    <name type="scientific">Halioxenophilus aromaticivorans</name>
    <dbReference type="NCBI Taxonomy" id="1306992"/>
    <lineage>
        <taxon>Bacteria</taxon>
        <taxon>Pseudomonadati</taxon>
        <taxon>Pseudomonadota</taxon>
        <taxon>Gammaproteobacteria</taxon>
        <taxon>Alteromonadales</taxon>
        <taxon>Alteromonadaceae</taxon>
        <taxon>Halioxenophilus</taxon>
    </lineage>
</organism>
<proteinExistence type="predicted"/>
<evidence type="ECO:0000313" key="2">
    <source>
        <dbReference type="EMBL" id="GAA4930368.1"/>
    </source>
</evidence>
<evidence type="ECO:0000313" key="3">
    <source>
        <dbReference type="Proteomes" id="UP001409585"/>
    </source>
</evidence>
<feature type="transmembrane region" description="Helical" evidence="1">
    <location>
        <begin position="12"/>
        <end position="28"/>
    </location>
</feature>
<reference evidence="3" key="1">
    <citation type="journal article" date="2019" name="Int. J. Syst. Evol. Microbiol.">
        <title>The Global Catalogue of Microorganisms (GCM) 10K type strain sequencing project: providing services to taxonomists for standard genome sequencing and annotation.</title>
        <authorList>
            <consortium name="The Broad Institute Genomics Platform"/>
            <consortium name="The Broad Institute Genome Sequencing Center for Infectious Disease"/>
            <person name="Wu L."/>
            <person name="Ma J."/>
        </authorList>
    </citation>
    <scope>NUCLEOTIDE SEQUENCE [LARGE SCALE GENOMIC DNA]</scope>
    <source>
        <strain evidence="3">JCM 19134</strain>
    </source>
</reference>
<gene>
    <name evidence="2" type="ORF">GCM10025791_02780</name>
</gene>
<name>A0AAV3TX20_9ALTE</name>
<dbReference type="EMBL" id="BAABLX010000003">
    <property type="protein sequence ID" value="GAA4930368.1"/>
    <property type="molecule type" value="Genomic_DNA"/>
</dbReference>
<evidence type="ECO:0000256" key="1">
    <source>
        <dbReference type="SAM" id="Phobius"/>
    </source>
</evidence>
<dbReference type="Proteomes" id="UP001409585">
    <property type="component" value="Unassembled WGS sequence"/>
</dbReference>
<sequence length="132" mass="14892">MSELHIIRVSLMRILYFLTFITLVTWWPRLFSHDGTWDPLTGVGISFYAVASILALVGIAYPIQMIPLLLIQLLYKATWVLFVGLPITSSGAESAFAEELMIANSVGVVIDLLVIPWFFVFKKYFGLPKLKP</sequence>
<accession>A0AAV3TX20</accession>
<keyword evidence="1" id="KW-0812">Transmembrane</keyword>
<keyword evidence="1" id="KW-0472">Membrane</keyword>
<protein>
    <submittedName>
        <fullName evidence="2">Uncharacterized protein</fullName>
    </submittedName>
</protein>
<keyword evidence="1" id="KW-1133">Transmembrane helix</keyword>
<feature type="transmembrane region" description="Helical" evidence="1">
    <location>
        <begin position="100"/>
        <end position="121"/>
    </location>
</feature>
<feature type="transmembrane region" description="Helical" evidence="1">
    <location>
        <begin position="40"/>
        <end position="61"/>
    </location>
</feature>
<comment type="caution">
    <text evidence="2">The sequence shown here is derived from an EMBL/GenBank/DDBJ whole genome shotgun (WGS) entry which is preliminary data.</text>
</comment>